<dbReference type="PANTHER" id="PTHR13906:SF16">
    <property type="entry name" value="LYSOPHOSPHOLIPID ACYLTRANSFERASE 7"/>
    <property type="match status" value="1"/>
</dbReference>
<organism evidence="12 13">
    <name type="scientific">Patella caerulea</name>
    <name type="common">Rayed Mediterranean limpet</name>
    <dbReference type="NCBI Taxonomy" id="87958"/>
    <lineage>
        <taxon>Eukaryota</taxon>
        <taxon>Metazoa</taxon>
        <taxon>Spiralia</taxon>
        <taxon>Lophotrochozoa</taxon>
        <taxon>Mollusca</taxon>
        <taxon>Gastropoda</taxon>
        <taxon>Patellogastropoda</taxon>
        <taxon>Patelloidea</taxon>
        <taxon>Patellidae</taxon>
        <taxon>Patella</taxon>
    </lineage>
</organism>
<evidence type="ECO:0000256" key="10">
    <source>
        <dbReference type="ARBA" id="ARBA00093678"/>
    </source>
</evidence>
<keyword evidence="13" id="KW-1185">Reference proteome</keyword>
<reference evidence="12 13" key="1">
    <citation type="submission" date="2024-01" db="EMBL/GenBank/DDBJ databases">
        <title>The genome of the rayed Mediterranean limpet Patella caerulea (Linnaeus, 1758).</title>
        <authorList>
            <person name="Anh-Thu Weber A."/>
            <person name="Halstead-Nussloch G."/>
        </authorList>
    </citation>
    <scope>NUCLEOTIDE SEQUENCE [LARGE SCALE GENOMIC DNA]</scope>
    <source>
        <strain evidence="12">AATW-2023a</strain>
        <tissue evidence="12">Whole specimen</tissue>
    </source>
</reference>
<feature type="transmembrane region" description="Helical" evidence="11">
    <location>
        <begin position="37"/>
        <end position="60"/>
    </location>
</feature>
<dbReference type="Pfam" id="PF03062">
    <property type="entry name" value="MBOAT"/>
    <property type="match status" value="1"/>
</dbReference>
<evidence type="ECO:0000256" key="4">
    <source>
        <dbReference type="ARBA" id="ARBA00022679"/>
    </source>
</evidence>
<dbReference type="GO" id="GO:0044233">
    <property type="term" value="C:mitochondria-associated endoplasmic reticulum membrane contact site"/>
    <property type="evidence" value="ECO:0007669"/>
    <property type="project" value="TreeGrafter"/>
</dbReference>
<evidence type="ECO:0000256" key="2">
    <source>
        <dbReference type="ARBA" id="ARBA00005074"/>
    </source>
</evidence>
<evidence type="ECO:0000256" key="1">
    <source>
        <dbReference type="ARBA" id="ARBA00004141"/>
    </source>
</evidence>
<evidence type="ECO:0000313" key="12">
    <source>
        <dbReference type="EMBL" id="KAK6170109.1"/>
    </source>
</evidence>
<comment type="subcellular location">
    <subcellularLocation>
        <location evidence="1">Membrane</location>
        <topology evidence="1">Multi-pass membrane protein</topology>
    </subcellularLocation>
</comment>
<dbReference type="InterPro" id="IPR049941">
    <property type="entry name" value="LPLAT_7/PORCN-like"/>
</dbReference>
<sequence>MASDDFVYGCLLIFSVFFGVIIKYSKDEGVKRIVTTVVGVVMVTIICRFHAVHSFIVILVNCLLVKSISPRHIHKVGFIWAFGYLAFFRTVHHLGIPAPPPLSNAVQLFITLRLVGLAFEIHDSSKVTEETQDCKLLKKYNNVHQCSIWETFSYSYCYIGLLTGPYYKYSVYSYLLKQQNSDKIPTFQPLWEKIKPLPVIMATFFFLSHYLSVEYAKTDEFYERSFLYRLLFMVPMFMIFRTRLYIAWILSECMCMTSTLGAFPIKAKARCGQGPTDLTGLAESEKEEPESLEYDYETVHNLDIYGCELAPKTKDGLKAWNMTVQYWLAAYVHKRVTIKSLKVTLTMAVSAFWHGIHPGYYLSFLTVPPILMAEQAMINAFRKDASPEKQARFDWACWFCKMRGFDYMCMGFLLLGARETIRYWSSIYYIVHVVTLLFFIIGSLVALKKHNTAKKE</sequence>
<evidence type="ECO:0000256" key="9">
    <source>
        <dbReference type="ARBA" id="ARBA00025707"/>
    </source>
</evidence>
<dbReference type="InterPro" id="IPR004299">
    <property type="entry name" value="MBOAT_fam"/>
</dbReference>
<dbReference type="GO" id="GO:0071617">
    <property type="term" value="F:lysophospholipid acyltransferase activity"/>
    <property type="evidence" value="ECO:0007669"/>
    <property type="project" value="TreeGrafter"/>
</dbReference>
<feature type="transmembrane region" description="Helical" evidence="11">
    <location>
        <begin position="197"/>
        <end position="213"/>
    </location>
</feature>
<feature type="transmembrane region" description="Helical" evidence="11">
    <location>
        <begin position="225"/>
        <end position="246"/>
    </location>
</feature>
<keyword evidence="7 11" id="KW-0472">Membrane</keyword>
<feature type="transmembrane region" description="Helical" evidence="11">
    <location>
        <begin position="6"/>
        <end position="25"/>
    </location>
</feature>
<dbReference type="GO" id="GO:0006661">
    <property type="term" value="P:phosphatidylinositol biosynthetic process"/>
    <property type="evidence" value="ECO:0007669"/>
    <property type="project" value="TreeGrafter"/>
</dbReference>
<comment type="pathway">
    <text evidence="2">Lipid metabolism; phospholipid metabolism.</text>
</comment>
<accession>A0AAN8J5B2</accession>
<evidence type="ECO:0000256" key="5">
    <source>
        <dbReference type="ARBA" id="ARBA00022692"/>
    </source>
</evidence>
<dbReference type="GO" id="GO:0030258">
    <property type="term" value="P:lipid modification"/>
    <property type="evidence" value="ECO:0007669"/>
    <property type="project" value="TreeGrafter"/>
</dbReference>
<keyword evidence="5 11" id="KW-0812">Transmembrane</keyword>
<dbReference type="AlphaFoldDB" id="A0AAN8J5B2"/>
<evidence type="ECO:0000256" key="3">
    <source>
        <dbReference type="ARBA" id="ARBA00010323"/>
    </source>
</evidence>
<evidence type="ECO:0000256" key="6">
    <source>
        <dbReference type="ARBA" id="ARBA00022989"/>
    </source>
</evidence>
<dbReference type="Proteomes" id="UP001347796">
    <property type="component" value="Unassembled WGS sequence"/>
</dbReference>
<keyword evidence="4" id="KW-0808">Transferase</keyword>
<feature type="transmembrane region" description="Helical" evidence="11">
    <location>
        <begin position="427"/>
        <end position="447"/>
    </location>
</feature>
<dbReference type="PANTHER" id="PTHR13906">
    <property type="entry name" value="PORCUPINE"/>
    <property type="match status" value="1"/>
</dbReference>
<evidence type="ECO:0000256" key="11">
    <source>
        <dbReference type="SAM" id="Phobius"/>
    </source>
</evidence>
<comment type="pathway">
    <text evidence="9">Phospholipid metabolism.</text>
</comment>
<comment type="caution">
    <text evidence="12">The sequence shown here is derived from an EMBL/GenBank/DDBJ whole genome shotgun (WGS) entry which is preliminary data.</text>
</comment>
<evidence type="ECO:0000313" key="13">
    <source>
        <dbReference type="Proteomes" id="UP001347796"/>
    </source>
</evidence>
<dbReference type="GO" id="GO:0016020">
    <property type="term" value="C:membrane"/>
    <property type="evidence" value="ECO:0007669"/>
    <property type="project" value="UniProtKB-SubCell"/>
</dbReference>
<gene>
    <name evidence="12" type="ORF">SNE40_018584</name>
</gene>
<comment type="similarity">
    <text evidence="3">Belongs to the membrane-bound acyltransferase family.</text>
</comment>
<protein>
    <recommendedName>
        <fullName evidence="10">Lysophospholipid acyltransferase 7</fullName>
    </recommendedName>
</protein>
<proteinExistence type="inferred from homology"/>
<name>A0AAN8J5B2_PATCE</name>
<keyword evidence="6 11" id="KW-1133">Transmembrane helix</keyword>
<evidence type="ECO:0000256" key="7">
    <source>
        <dbReference type="ARBA" id="ARBA00023136"/>
    </source>
</evidence>
<dbReference type="EMBL" id="JAZGQO010000014">
    <property type="protein sequence ID" value="KAK6170109.1"/>
    <property type="molecule type" value="Genomic_DNA"/>
</dbReference>
<keyword evidence="8" id="KW-0012">Acyltransferase</keyword>
<evidence type="ECO:0000256" key="8">
    <source>
        <dbReference type="ARBA" id="ARBA00023315"/>
    </source>
</evidence>